<gene>
    <name evidence="1" type="ORF">AFUS01_LOCUS30906</name>
</gene>
<dbReference type="EMBL" id="CAJVCH010480948">
    <property type="protein sequence ID" value="CAG7820517.1"/>
    <property type="molecule type" value="Genomic_DNA"/>
</dbReference>
<keyword evidence="2" id="KW-1185">Reference proteome</keyword>
<comment type="caution">
    <text evidence="1">The sequence shown here is derived from an EMBL/GenBank/DDBJ whole genome shotgun (WGS) entry which is preliminary data.</text>
</comment>
<accession>A0A8J2KVE5</accession>
<dbReference type="AlphaFoldDB" id="A0A8J2KVE5"/>
<name>A0A8J2KVE5_9HEXA</name>
<feature type="non-terminal residue" evidence="1">
    <location>
        <position position="1"/>
    </location>
</feature>
<proteinExistence type="predicted"/>
<evidence type="ECO:0000313" key="2">
    <source>
        <dbReference type="Proteomes" id="UP000708208"/>
    </source>
</evidence>
<evidence type="ECO:0000313" key="1">
    <source>
        <dbReference type="EMBL" id="CAG7820517.1"/>
    </source>
</evidence>
<protein>
    <submittedName>
        <fullName evidence="1">Uncharacterized protein</fullName>
    </submittedName>
</protein>
<organism evidence="1 2">
    <name type="scientific">Allacma fusca</name>
    <dbReference type="NCBI Taxonomy" id="39272"/>
    <lineage>
        <taxon>Eukaryota</taxon>
        <taxon>Metazoa</taxon>
        <taxon>Ecdysozoa</taxon>
        <taxon>Arthropoda</taxon>
        <taxon>Hexapoda</taxon>
        <taxon>Collembola</taxon>
        <taxon>Symphypleona</taxon>
        <taxon>Sminthuridae</taxon>
        <taxon>Allacma</taxon>
    </lineage>
</organism>
<reference evidence="1" key="1">
    <citation type="submission" date="2021-06" db="EMBL/GenBank/DDBJ databases">
        <authorList>
            <person name="Hodson N. C."/>
            <person name="Mongue J. A."/>
            <person name="Jaron S. K."/>
        </authorList>
    </citation>
    <scope>NUCLEOTIDE SEQUENCE</scope>
</reference>
<sequence>TTAPITTTFDDYTYSLEAIPKYEGKEVGKMYGNEAEMFTTEPNEVGKETRPILIISLAYPQILLQPAKRPIVKENTSEELSHWKALESIQTLNITIPHASYVLCTYEEDTRILPPPRRLSKRKMPPIKKSWLPRY</sequence>
<dbReference type="Proteomes" id="UP000708208">
    <property type="component" value="Unassembled WGS sequence"/>
</dbReference>